<organism evidence="1 2">
    <name type="scientific">Acinetobacter thutiue</name>
    <dbReference type="NCBI Taxonomy" id="2998078"/>
    <lineage>
        <taxon>Bacteria</taxon>
        <taxon>Pseudomonadati</taxon>
        <taxon>Pseudomonadota</taxon>
        <taxon>Gammaproteobacteria</taxon>
        <taxon>Moraxellales</taxon>
        <taxon>Moraxellaceae</taxon>
        <taxon>Acinetobacter</taxon>
    </lineage>
</organism>
<comment type="caution">
    <text evidence="1">The sequence shown here is derived from an EMBL/GenBank/DDBJ whole genome shotgun (WGS) entry which is preliminary data.</text>
</comment>
<protein>
    <recommendedName>
        <fullName evidence="3">Phage tail protein</fullName>
    </recommendedName>
</protein>
<dbReference type="EMBL" id="JAUDZE010000001">
    <property type="protein sequence ID" value="MDN0013287.1"/>
    <property type="molecule type" value="Genomic_DNA"/>
</dbReference>
<dbReference type="RefSeq" id="WP_267979538.1">
    <property type="nucleotide sequence ID" value="NZ_JAPQKF010000001.1"/>
</dbReference>
<name>A0ABT7WKS0_9GAMM</name>
<gene>
    <name evidence="1" type="ORF">QTA56_03405</name>
</gene>
<reference evidence="1" key="1">
    <citation type="submission" date="2023-06" db="EMBL/GenBank/DDBJ databases">
        <title>Two novel species of Acinetobacter isolated from motorbike repairing workshop in Vietnam.</title>
        <authorList>
            <person name="Le N.T.T."/>
        </authorList>
    </citation>
    <scope>NUCLEOTIDE SEQUENCE</scope>
    <source>
        <strain evidence="1">VNH17</strain>
    </source>
</reference>
<sequence length="412" mass="44552">MIKQTQTKLFDFSDVGLDFCMGSKNKFPEVFKKMLSAGYNLKIANSVSISGSQVILTYGVNHGYVADRVLQVTATGGFNKEVYIDSVTASTVICTVLDGITAGLTGAINTKIAPLGWSLVYEVGNIHVYKMRHLDDTDRYVRFCFQNNPNHRNAIAVCIGKTANLTTGVIDDPLALQSTASITSPSAAWLPKWDTYSTTSSQANFSYSEGYPSFGKGMCVGSPYHFAFLTNDGYTSAPHHVYGIFPTVCYEYEKLDYPVLIGITPTSGGDGAGSSAGNFSRTTDTNGFASIGNIRVRFDSASSTASELMNSITPAAANSFLSANFEEFNTTTVKPLEIYEHSTAQHLGYCYGIFLCQYGVTDTPWIGITNNPLITTDTDFNNLIIVAASAAYNESAHTARFLAVPVETIKHA</sequence>
<proteinExistence type="predicted"/>
<evidence type="ECO:0008006" key="3">
    <source>
        <dbReference type="Google" id="ProtNLM"/>
    </source>
</evidence>
<dbReference type="Proteomes" id="UP001168524">
    <property type="component" value="Unassembled WGS sequence"/>
</dbReference>
<evidence type="ECO:0000313" key="1">
    <source>
        <dbReference type="EMBL" id="MDN0013287.1"/>
    </source>
</evidence>
<keyword evidence="2" id="KW-1185">Reference proteome</keyword>
<evidence type="ECO:0000313" key="2">
    <source>
        <dbReference type="Proteomes" id="UP001168524"/>
    </source>
</evidence>
<accession>A0ABT7WKS0</accession>